<keyword evidence="5" id="KW-0029">Amino-acid transport</keyword>
<evidence type="ECO:0000313" key="7">
    <source>
        <dbReference type="EMBL" id="MDQ7248259.1"/>
    </source>
</evidence>
<keyword evidence="4 7" id="KW-0067">ATP-binding</keyword>
<dbReference type="RefSeq" id="WP_379955711.1">
    <property type="nucleotide sequence ID" value="NZ_JAUYVI010000003.1"/>
</dbReference>
<keyword evidence="8" id="KW-1185">Reference proteome</keyword>
<dbReference type="InterPro" id="IPR052156">
    <property type="entry name" value="BCAA_Transport_ATP-bd_LivF"/>
</dbReference>
<dbReference type="InterPro" id="IPR003593">
    <property type="entry name" value="AAA+_ATPase"/>
</dbReference>
<dbReference type="CDD" id="cd03224">
    <property type="entry name" value="ABC_TM1139_LivF_branched"/>
    <property type="match status" value="1"/>
</dbReference>
<dbReference type="SUPFAM" id="SSF52540">
    <property type="entry name" value="P-loop containing nucleoside triphosphate hydrolases"/>
    <property type="match status" value="1"/>
</dbReference>
<dbReference type="PROSITE" id="PS50893">
    <property type="entry name" value="ABC_TRANSPORTER_2"/>
    <property type="match status" value="1"/>
</dbReference>
<protein>
    <submittedName>
        <fullName evidence="7">ABC transporter ATP-binding protein</fullName>
    </submittedName>
</protein>
<accession>A0ABU0YKK7</accession>
<dbReference type="SMART" id="SM00382">
    <property type="entry name" value="AAA"/>
    <property type="match status" value="1"/>
</dbReference>
<gene>
    <name evidence="7" type="ORF">Q8A70_11315</name>
</gene>
<dbReference type="InterPro" id="IPR003439">
    <property type="entry name" value="ABC_transporter-like_ATP-bd"/>
</dbReference>
<dbReference type="Pfam" id="PF00005">
    <property type="entry name" value="ABC_tran"/>
    <property type="match status" value="1"/>
</dbReference>
<dbReference type="GO" id="GO:0005524">
    <property type="term" value="F:ATP binding"/>
    <property type="evidence" value="ECO:0007669"/>
    <property type="project" value="UniProtKB-KW"/>
</dbReference>
<dbReference type="PROSITE" id="PS00211">
    <property type="entry name" value="ABC_TRANSPORTER_1"/>
    <property type="match status" value="1"/>
</dbReference>
<name>A0ABU0YKK7_9PROT</name>
<feature type="domain" description="ABC transporter" evidence="6">
    <location>
        <begin position="7"/>
        <end position="239"/>
    </location>
</feature>
<dbReference type="EMBL" id="JAUYVI010000003">
    <property type="protein sequence ID" value="MDQ7248259.1"/>
    <property type="molecule type" value="Genomic_DNA"/>
</dbReference>
<dbReference type="PIRSF" id="PIRSF039137">
    <property type="entry name" value="ABC_branched_ATPase"/>
    <property type="match status" value="1"/>
</dbReference>
<comment type="caution">
    <text evidence="7">The sequence shown here is derived from an EMBL/GenBank/DDBJ whole genome shotgun (WGS) entry which is preliminary data.</text>
</comment>
<sequence>MSGETLLQVSGIHTFYGHIEALKGVDVTVNRGEIVTLIGANGAGKSTLLMTICGSPRAREGSIVFEGRDVSRLPTNEIMRLGIAQSPEGRRIFPRMTVLENLKMGALTADPKVFEEDLARVMTMFPILDKRRSQRGGTLSGGEQQMLAIGRALMSRPRLLLLDEPSLGLAPLIVKQIFGIIKEINEQQGVTVFLVEQNANHALRLAHRGYVMVNGTITLSGTGRELLSNAEVRAAYLEGGHH</sequence>
<organism evidence="7 8">
    <name type="scientific">Dongia sedimenti</name>
    <dbReference type="NCBI Taxonomy" id="3064282"/>
    <lineage>
        <taxon>Bacteria</taxon>
        <taxon>Pseudomonadati</taxon>
        <taxon>Pseudomonadota</taxon>
        <taxon>Alphaproteobacteria</taxon>
        <taxon>Rhodospirillales</taxon>
        <taxon>Dongiaceae</taxon>
        <taxon>Dongia</taxon>
    </lineage>
</organism>
<dbReference type="InterPro" id="IPR030660">
    <property type="entry name" value="ABC_branched_ATPase_LivF/BraG"/>
</dbReference>
<evidence type="ECO:0000259" key="6">
    <source>
        <dbReference type="PROSITE" id="PS50893"/>
    </source>
</evidence>
<evidence type="ECO:0000256" key="3">
    <source>
        <dbReference type="ARBA" id="ARBA00022741"/>
    </source>
</evidence>
<reference evidence="8" key="1">
    <citation type="submission" date="2023-08" db="EMBL/GenBank/DDBJ databases">
        <title>Rhodospirillaceae gen. nov., a novel taxon isolated from the Yangtze River Yuezi River estuary sludge.</title>
        <authorList>
            <person name="Ruan L."/>
        </authorList>
    </citation>
    <scope>NUCLEOTIDE SEQUENCE [LARGE SCALE GENOMIC DNA]</scope>
    <source>
        <strain evidence="8">R-7</strain>
    </source>
</reference>
<evidence type="ECO:0000256" key="5">
    <source>
        <dbReference type="ARBA" id="ARBA00022970"/>
    </source>
</evidence>
<evidence type="ECO:0000256" key="1">
    <source>
        <dbReference type="ARBA" id="ARBA00005417"/>
    </source>
</evidence>
<dbReference type="Gene3D" id="3.40.50.300">
    <property type="entry name" value="P-loop containing nucleotide triphosphate hydrolases"/>
    <property type="match status" value="1"/>
</dbReference>
<keyword evidence="3" id="KW-0547">Nucleotide-binding</keyword>
<dbReference type="Proteomes" id="UP001230156">
    <property type="component" value="Unassembled WGS sequence"/>
</dbReference>
<evidence type="ECO:0000256" key="4">
    <source>
        <dbReference type="ARBA" id="ARBA00022840"/>
    </source>
</evidence>
<dbReference type="InterPro" id="IPR027417">
    <property type="entry name" value="P-loop_NTPase"/>
</dbReference>
<keyword evidence="2" id="KW-0813">Transport</keyword>
<dbReference type="PANTHER" id="PTHR43820:SF4">
    <property type="entry name" value="HIGH-AFFINITY BRANCHED-CHAIN AMINO ACID TRANSPORT ATP-BINDING PROTEIN LIVF"/>
    <property type="match status" value="1"/>
</dbReference>
<evidence type="ECO:0000313" key="8">
    <source>
        <dbReference type="Proteomes" id="UP001230156"/>
    </source>
</evidence>
<dbReference type="PANTHER" id="PTHR43820">
    <property type="entry name" value="HIGH-AFFINITY BRANCHED-CHAIN AMINO ACID TRANSPORT ATP-BINDING PROTEIN LIVF"/>
    <property type="match status" value="1"/>
</dbReference>
<comment type="similarity">
    <text evidence="1">Belongs to the ABC transporter superfamily.</text>
</comment>
<evidence type="ECO:0000256" key="2">
    <source>
        <dbReference type="ARBA" id="ARBA00022448"/>
    </source>
</evidence>
<proteinExistence type="inferred from homology"/>
<dbReference type="InterPro" id="IPR017871">
    <property type="entry name" value="ABC_transporter-like_CS"/>
</dbReference>